<evidence type="ECO:0000313" key="8">
    <source>
        <dbReference type="Proteomes" id="UP000243606"/>
    </source>
</evidence>
<dbReference type="Pfam" id="PF00753">
    <property type="entry name" value="Lactamase_B"/>
    <property type="match status" value="1"/>
</dbReference>
<dbReference type="GO" id="GO:0018909">
    <property type="term" value="P:dodecyl sulfate metabolic process"/>
    <property type="evidence" value="ECO:0007669"/>
    <property type="project" value="InterPro"/>
</dbReference>
<dbReference type="Pfam" id="PF14864">
    <property type="entry name" value="Alkyl_sulf_C"/>
    <property type="match status" value="1"/>
</dbReference>
<accession>A0A1I3M3M0</accession>
<dbReference type="Gene3D" id="3.60.15.30">
    <property type="entry name" value="Metallo-beta-lactamase domain"/>
    <property type="match status" value="1"/>
</dbReference>
<dbReference type="InterPro" id="IPR038536">
    <property type="entry name" value="Alkyl/aryl-sulf_dimr_sf"/>
</dbReference>
<evidence type="ECO:0000259" key="6">
    <source>
        <dbReference type="SMART" id="SM00849"/>
    </source>
</evidence>
<evidence type="ECO:0000256" key="2">
    <source>
        <dbReference type="ARBA" id="ARBA00022801"/>
    </source>
</evidence>
<evidence type="ECO:0000313" key="7">
    <source>
        <dbReference type="EMBL" id="SFI91335.1"/>
    </source>
</evidence>
<gene>
    <name evidence="7" type="ORF">SAMN05216206_3150</name>
</gene>
<dbReference type="InterPro" id="IPR001279">
    <property type="entry name" value="Metallo-B-lactamas"/>
</dbReference>
<dbReference type="SUPFAM" id="SSF55718">
    <property type="entry name" value="SCP-like"/>
    <property type="match status" value="1"/>
</dbReference>
<dbReference type="CDD" id="cd07710">
    <property type="entry name" value="arylsulfatase_Sdsa1-like_MBL-fold"/>
    <property type="match status" value="1"/>
</dbReference>
<dbReference type="InterPro" id="IPR036866">
    <property type="entry name" value="RibonucZ/Hydroxyglut_hydro"/>
</dbReference>
<dbReference type="PROSITE" id="PS51257">
    <property type="entry name" value="PROKAR_LIPOPROTEIN"/>
    <property type="match status" value="1"/>
</dbReference>
<evidence type="ECO:0000256" key="5">
    <source>
        <dbReference type="SAM" id="SignalP"/>
    </source>
</evidence>
<dbReference type="RefSeq" id="WP_090243573.1">
    <property type="nucleotide sequence ID" value="NZ_FOQL01000004.1"/>
</dbReference>
<evidence type="ECO:0000256" key="3">
    <source>
        <dbReference type="ARBA" id="ARBA00022833"/>
    </source>
</evidence>
<dbReference type="GO" id="GO:0046872">
    <property type="term" value="F:metal ion binding"/>
    <property type="evidence" value="ECO:0007669"/>
    <property type="project" value="UniProtKB-KW"/>
</dbReference>
<sequence length="655" mass="71890">MNLPLRWLLPSTLLLLSACSDSPAPSTSAATPSTQAAQAKVAEQYDLNQTKGLAQARRGLIAAPKGQVRDADGQLIWDFDSFAFIQDEAPATVNPSLWRQALLNNQIGLFKVSEKIYQLRGFDLANMTLIEGDSGWIVIDPLTSRETAAFAMDFVAQHLGKRPISAMIFSHSHVDHFGGALGVLSAEEAKARQVPVIAPLGFMQEATSENLMMGVAMARRATFMYGKRLPRTAEGMVDNGLGKAVAFGHMGILPPTQLISASEQTLNVDGVRFVFYNTPGAEAPAEMTFSLPELKAFGGAELLSQTLHNLYTLRGAKVRDALQWANYIDASRAHAAEAQMLFNQHHWPVWGQDNIQAFLTAQRDVYRYLHDQTVRLMNAGLTAPEIAEQLKLPPSLDQHLHVHGYYGTLKHNVRGIYQFYLGWYDANPANLDPIPPVAAAAKYVALAGGSEQLLASAEQAYAEGDYRWAAELGKHLLYANPEHAATRDLQARSFEQLGYQAESASWRNVYLSGAYELRHGLPEDGFTPVMMLDMLKHTAPERFLEVMATKLDGTAAADSALRINLNFTDSGARFHLWIENAVLHHRRLADQEVAEADVSLNLSQDFFLQMVSGQAGAGALLSSDQVSIDGSTLALGRFFSLLDKPDGRFPIVTRQ</sequence>
<feature type="domain" description="Metallo-beta-lactamase" evidence="6">
    <location>
        <begin position="124"/>
        <end position="345"/>
    </location>
</feature>
<dbReference type="FunFam" id="3.60.15.30:FF:000001">
    <property type="entry name" value="Alkyl/aryl-sulfatase BDS1"/>
    <property type="match status" value="1"/>
</dbReference>
<dbReference type="AlphaFoldDB" id="A0A1I3M3M0"/>
<reference evidence="8" key="1">
    <citation type="submission" date="2016-10" db="EMBL/GenBank/DDBJ databases">
        <authorList>
            <person name="Varghese N."/>
            <person name="Submissions S."/>
        </authorList>
    </citation>
    <scope>NUCLEOTIDE SEQUENCE [LARGE SCALE GENOMIC DNA]</scope>
    <source>
        <strain evidence="8">LMG 24016</strain>
    </source>
</reference>
<feature type="chain" id="PRO_5017437348" evidence="5">
    <location>
        <begin position="30"/>
        <end position="655"/>
    </location>
</feature>
<dbReference type="Gene3D" id="3.30.1050.10">
    <property type="entry name" value="SCP2 sterol-binding domain"/>
    <property type="match status" value="1"/>
</dbReference>
<dbReference type="SUPFAM" id="SSF56281">
    <property type="entry name" value="Metallo-hydrolase/oxidoreductase"/>
    <property type="match status" value="1"/>
</dbReference>
<dbReference type="InterPro" id="IPR029228">
    <property type="entry name" value="Alkyl_sulf_dimr"/>
</dbReference>
<evidence type="ECO:0000256" key="1">
    <source>
        <dbReference type="ARBA" id="ARBA00022723"/>
    </source>
</evidence>
<dbReference type="SMART" id="SM00849">
    <property type="entry name" value="Lactamase_B"/>
    <property type="match status" value="1"/>
</dbReference>
<dbReference type="InterPro" id="IPR029229">
    <property type="entry name" value="Alkyl_sulf_C"/>
</dbReference>
<comment type="similarity">
    <text evidence="4">Belongs to the metallo-beta-lactamase superfamily. Type III sulfatase family.</text>
</comment>
<dbReference type="PANTHER" id="PTHR43223:SF1">
    <property type="entry name" value="ALKYL_ARYL-SULFATASE BDS1"/>
    <property type="match status" value="1"/>
</dbReference>
<keyword evidence="1" id="KW-0479">Metal-binding</keyword>
<keyword evidence="3" id="KW-0862">Zinc</keyword>
<proteinExistence type="inferred from homology"/>
<dbReference type="InterPro" id="IPR044097">
    <property type="entry name" value="Bds1/SdsA1_MBL-fold"/>
</dbReference>
<evidence type="ECO:0000256" key="4">
    <source>
        <dbReference type="ARBA" id="ARBA00033751"/>
    </source>
</evidence>
<dbReference type="EMBL" id="FOQL01000004">
    <property type="protein sequence ID" value="SFI91335.1"/>
    <property type="molecule type" value="Genomic_DNA"/>
</dbReference>
<keyword evidence="5" id="KW-0732">Signal</keyword>
<name>A0A1I3M3M0_9PSED</name>
<dbReference type="STRING" id="425504.SAMN05216206_3150"/>
<keyword evidence="2" id="KW-0378">Hydrolase</keyword>
<dbReference type="GO" id="GO:0018741">
    <property type="term" value="F:linear primary-alkylsulfatase activity"/>
    <property type="evidence" value="ECO:0007669"/>
    <property type="project" value="InterPro"/>
</dbReference>
<dbReference type="Proteomes" id="UP000243606">
    <property type="component" value="Unassembled WGS sequence"/>
</dbReference>
<dbReference type="GO" id="GO:0046983">
    <property type="term" value="F:protein dimerization activity"/>
    <property type="evidence" value="ECO:0007669"/>
    <property type="project" value="InterPro"/>
</dbReference>
<dbReference type="InterPro" id="IPR052195">
    <property type="entry name" value="Bact_Alkyl/Aryl-Sulfatase"/>
</dbReference>
<dbReference type="OrthoDB" id="9815874at2"/>
<dbReference type="Pfam" id="PF14863">
    <property type="entry name" value="Alkyl_sulf_dimr"/>
    <property type="match status" value="1"/>
</dbReference>
<organism evidence="7 8">
    <name type="scientific">Pseudomonas guineae</name>
    <dbReference type="NCBI Taxonomy" id="425504"/>
    <lineage>
        <taxon>Bacteria</taxon>
        <taxon>Pseudomonadati</taxon>
        <taxon>Pseudomonadota</taxon>
        <taxon>Gammaproteobacteria</taxon>
        <taxon>Pseudomonadales</taxon>
        <taxon>Pseudomonadaceae</taxon>
        <taxon>Pseudomonas</taxon>
    </lineage>
</organism>
<feature type="signal peptide" evidence="5">
    <location>
        <begin position="1"/>
        <end position="29"/>
    </location>
</feature>
<protein>
    <submittedName>
        <fullName evidence="7">Alkyl sulfatase BDS1, metallo-beta-lactamase superfamily</fullName>
    </submittedName>
</protein>
<dbReference type="InterPro" id="IPR036527">
    <property type="entry name" value="SCP2_sterol-bd_dom_sf"/>
</dbReference>
<keyword evidence="8" id="KW-1185">Reference proteome</keyword>
<dbReference type="Gene3D" id="1.25.40.880">
    <property type="entry name" value="Alkyl sulfatase, dimerisation domain"/>
    <property type="match status" value="1"/>
</dbReference>
<dbReference type="PANTHER" id="PTHR43223">
    <property type="entry name" value="ALKYL/ARYL-SULFATASE"/>
    <property type="match status" value="1"/>
</dbReference>